<dbReference type="AlphaFoldDB" id="A0A0A9EL46"/>
<dbReference type="GO" id="GO:0034976">
    <property type="term" value="P:response to endoplasmic reticulum stress"/>
    <property type="evidence" value="ECO:0007669"/>
    <property type="project" value="InterPro"/>
</dbReference>
<evidence type="ECO:0000256" key="1">
    <source>
        <dbReference type="SAM" id="MobiDB-lite"/>
    </source>
</evidence>
<protein>
    <recommendedName>
        <fullName evidence="2">DCD domain-containing protein</fullName>
    </recommendedName>
</protein>
<dbReference type="PANTHER" id="PTHR46034:SF38">
    <property type="entry name" value="OS09G0563700 PROTEIN"/>
    <property type="match status" value="1"/>
</dbReference>
<sequence length="751" mass="83748">MRHDIPSLSFRQDAASSMAGAIFMSNTVTREQCFQASIFGLPLEYASFVNNVKKEMPLFLFDHTLCKLYGVFEAASDGGLNINKSAFRSIQRSYPAQVRISIIWKCRPLCEDEFFPAIEENYYLPRKFYFDLSYEQVVRLYELFDDRKVERPLHNYSKNECLETKHSSKGTPDKRILTPNARFSDQSDLLIPDISALLRKYSTHTNMHTAVPPSVEVHPITSMPLGTVTFGAQIAPMHSHHDLTDGVSTQISAPCSTRHHQLVGNQLHPLPSNYRHKILSSGRIIQDPSEGANFVANQSHPLSHGYVHSSLVPSGYVTQNPTYRDGNHASSTSTPYAASYPHLSLANPQGNAEYQEHCDICIKQCRVSAHDEMYAYERQRFSEGKALPPAKLSQQGVPPYPQVPKYGGNTVSTIDQQKQCFTDYIPIPDYDEGFGNDQMKHGIHSNASDSSDLDNDIELCMSDPRHTKHAIGAERDTNCPQRNVFSRLSWSQQPPSQKAPDPTLDQLVSSLSQKAIQWSNRNGPVADDVEKHLTKEQDTDMPYSNPELNLPTQLESEVGEGIDPQPPFLNFKRRSEAHKVDTNLVKEISGKVKKRKLVRPSFGENNASSAGKEVEGNHMQEWKHNHLEVGGNHVDIDLNVPASVDSDPAEEDNSRVLNKTGREKLGEVDASKPNCSNLIEAIKEQDPSFDHGAPAQKISVDFNVAELSTMDESKLQMILGQTSLLLQALGKLTSGKPNNSEEARSSICGEL</sequence>
<feature type="domain" description="DCD" evidence="2">
    <location>
        <begin position="16"/>
        <end position="146"/>
    </location>
</feature>
<dbReference type="SMART" id="SM00767">
    <property type="entry name" value="DCD"/>
    <property type="match status" value="1"/>
</dbReference>
<reference evidence="3" key="1">
    <citation type="submission" date="2014-09" db="EMBL/GenBank/DDBJ databases">
        <authorList>
            <person name="Magalhaes I.L.F."/>
            <person name="Oliveira U."/>
            <person name="Santos F.R."/>
            <person name="Vidigal T.H.D.A."/>
            <person name="Brescovit A.D."/>
            <person name="Santos A.J."/>
        </authorList>
    </citation>
    <scope>NUCLEOTIDE SEQUENCE</scope>
    <source>
        <tissue evidence="3">Shoot tissue taken approximately 20 cm above the soil surface</tissue>
    </source>
</reference>
<dbReference type="EMBL" id="GBRH01197069">
    <property type="protein sequence ID" value="JAE00827.1"/>
    <property type="molecule type" value="Transcribed_RNA"/>
</dbReference>
<dbReference type="InterPro" id="IPR013989">
    <property type="entry name" value="Dev_and_cell_death_domain"/>
</dbReference>
<feature type="region of interest" description="Disordered" evidence="1">
    <location>
        <begin position="732"/>
        <end position="751"/>
    </location>
</feature>
<reference evidence="3" key="2">
    <citation type="journal article" date="2015" name="Data Brief">
        <title>Shoot transcriptome of the giant reed, Arundo donax.</title>
        <authorList>
            <person name="Barrero R.A."/>
            <person name="Guerrero F.D."/>
            <person name="Moolhuijzen P."/>
            <person name="Goolsby J.A."/>
            <person name="Tidwell J."/>
            <person name="Bellgard S.E."/>
            <person name="Bellgard M.I."/>
        </authorList>
    </citation>
    <scope>NUCLEOTIDE SEQUENCE</scope>
    <source>
        <tissue evidence="3">Shoot tissue taken approximately 20 cm above the soil surface</tissue>
    </source>
</reference>
<dbReference type="InterPro" id="IPR044832">
    <property type="entry name" value="NRP-like"/>
</dbReference>
<accession>A0A0A9EL46</accession>
<proteinExistence type="predicted"/>
<name>A0A0A9EL46_ARUDO</name>
<evidence type="ECO:0000313" key="3">
    <source>
        <dbReference type="EMBL" id="JAE00827.1"/>
    </source>
</evidence>
<dbReference type="PANTHER" id="PTHR46034">
    <property type="match status" value="1"/>
</dbReference>
<organism evidence="3">
    <name type="scientific">Arundo donax</name>
    <name type="common">Giant reed</name>
    <name type="synonym">Donax arundinaceus</name>
    <dbReference type="NCBI Taxonomy" id="35708"/>
    <lineage>
        <taxon>Eukaryota</taxon>
        <taxon>Viridiplantae</taxon>
        <taxon>Streptophyta</taxon>
        <taxon>Embryophyta</taxon>
        <taxon>Tracheophyta</taxon>
        <taxon>Spermatophyta</taxon>
        <taxon>Magnoliopsida</taxon>
        <taxon>Liliopsida</taxon>
        <taxon>Poales</taxon>
        <taxon>Poaceae</taxon>
        <taxon>PACMAD clade</taxon>
        <taxon>Arundinoideae</taxon>
        <taxon>Arundineae</taxon>
        <taxon>Arundo</taxon>
    </lineage>
</organism>
<dbReference type="Pfam" id="PF10539">
    <property type="entry name" value="Dev_Cell_Death"/>
    <property type="match status" value="1"/>
</dbReference>
<dbReference type="PROSITE" id="PS51222">
    <property type="entry name" value="DCD"/>
    <property type="match status" value="1"/>
</dbReference>
<evidence type="ECO:0000259" key="2">
    <source>
        <dbReference type="PROSITE" id="PS51222"/>
    </source>
</evidence>